<proteinExistence type="predicted"/>
<dbReference type="RefSeq" id="WP_101849134.1">
    <property type="nucleotide sequence ID" value="NZ_JBHLVH010000002.1"/>
</dbReference>
<feature type="transmembrane region" description="Helical" evidence="1">
    <location>
        <begin position="203"/>
        <end position="226"/>
    </location>
</feature>
<dbReference type="AlphaFoldDB" id="A0A2I1PCP1"/>
<keyword evidence="1" id="KW-1133">Transmembrane helix</keyword>
<feature type="transmembrane region" description="Helical" evidence="1">
    <location>
        <begin position="342"/>
        <end position="362"/>
    </location>
</feature>
<dbReference type="EMBL" id="PKIZ01000003">
    <property type="protein sequence ID" value="PKZ42402.1"/>
    <property type="molecule type" value="Genomic_DNA"/>
</dbReference>
<feature type="transmembrane region" description="Helical" evidence="1">
    <location>
        <begin position="165"/>
        <end position="183"/>
    </location>
</feature>
<protein>
    <recommendedName>
        <fullName evidence="4">Divalent metal cation transporter</fullName>
    </recommendedName>
</protein>
<feature type="transmembrane region" description="Helical" evidence="1">
    <location>
        <begin position="97"/>
        <end position="124"/>
    </location>
</feature>
<keyword evidence="1" id="KW-0812">Transmembrane</keyword>
<organism evidence="2 3">
    <name type="scientific">Kytococcus schroeteri</name>
    <dbReference type="NCBI Taxonomy" id="138300"/>
    <lineage>
        <taxon>Bacteria</taxon>
        <taxon>Bacillati</taxon>
        <taxon>Actinomycetota</taxon>
        <taxon>Actinomycetes</taxon>
        <taxon>Micrococcales</taxon>
        <taxon>Kytococcaceae</taxon>
        <taxon>Kytococcus</taxon>
    </lineage>
</organism>
<reference evidence="2 3" key="1">
    <citation type="submission" date="2017-12" db="EMBL/GenBank/DDBJ databases">
        <title>Phylogenetic diversity of female urinary microbiome.</title>
        <authorList>
            <person name="Thomas-White K."/>
            <person name="Wolfe A.J."/>
        </authorList>
    </citation>
    <scope>NUCLEOTIDE SEQUENCE [LARGE SCALE GENOMIC DNA]</scope>
    <source>
        <strain evidence="2 3">UMB1298</strain>
    </source>
</reference>
<feature type="transmembrane region" description="Helical" evidence="1">
    <location>
        <begin position="400"/>
        <end position="421"/>
    </location>
</feature>
<feature type="transmembrane region" description="Helical" evidence="1">
    <location>
        <begin position="130"/>
        <end position="153"/>
    </location>
</feature>
<dbReference type="Proteomes" id="UP000234206">
    <property type="component" value="Unassembled WGS sequence"/>
</dbReference>
<feature type="transmembrane region" description="Helical" evidence="1">
    <location>
        <begin position="368"/>
        <end position="388"/>
    </location>
</feature>
<name>A0A2I1PCP1_9MICO</name>
<feature type="transmembrane region" description="Helical" evidence="1">
    <location>
        <begin position="247"/>
        <end position="268"/>
    </location>
</feature>
<sequence>MSTALPDSRTSAPPGAPSTWRSRVAALGPGLLMASAAIGGSHLVSSTQAGALFQWQLVGLVVAANVLKYPFFRFGAQYTVETGHNLVEGYARKGRGYLWVFFLLCVVSAVIAAAGVGILCAVILKFALPASWSLSVPWVAGLMMLSVWVILLAGRFPALDGLTKVIVVILTTVTVLTVVVAAAKGPQGAADAVAASPWTLASVPFLVALVGWMPAPIEISALQSLWVAEKQRRTPSTARDVLWDFNVGYVVTTVLAVFFLAMGALVQFGTGVEIKMAGGAYIPQLISMYTATMGEWSRPLMALLAFVVMYGTTITVVDGYGRACAESLHHLRRGGGNAGRTAVILWSTLIAVASLAVILWFSAQMGELLRFSMMVAFVTAPVFAWLNFSLVRREEHLPAWLRALSWVGLVFLAGFTVFFLATEVGLVG</sequence>
<keyword evidence="1" id="KW-0472">Membrane</keyword>
<evidence type="ECO:0000313" key="3">
    <source>
        <dbReference type="Proteomes" id="UP000234206"/>
    </source>
</evidence>
<comment type="caution">
    <text evidence="2">The sequence shown here is derived from an EMBL/GenBank/DDBJ whole genome shotgun (WGS) entry which is preliminary data.</text>
</comment>
<evidence type="ECO:0000313" key="2">
    <source>
        <dbReference type="EMBL" id="PKZ42402.1"/>
    </source>
</evidence>
<evidence type="ECO:0008006" key="4">
    <source>
        <dbReference type="Google" id="ProtNLM"/>
    </source>
</evidence>
<evidence type="ECO:0000256" key="1">
    <source>
        <dbReference type="SAM" id="Phobius"/>
    </source>
</evidence>
<accession>A0A2I1PCP1</accession>
<feature type="transmembrane region" description="Helical" evidence="1">
    <location>
        <begin position="300"/>
        <end position="321"/>
    </location>
</feature>
<gene>
    <name evidence="2" type="ORF">CYJ76_02255</name>
</gene>
<keyword evidence="3" id="KW-1185">Reference proteome</keyword>
<dbReference type="OrthoDB" id="4858698at2"/>